<proteinExistence type="predicted"/>
<dbReference type="EMBL" id="ANJA01001978">
    <property type="protein sequence ID" value="ETO73045.1"/>
    <property type="molecule type" value="Genomic_DNA"/>
</dbReference>
<comment type="caution">
    <text evidence="1">The sequence shown here is derived from an EMBL/GenBank/DDBJ whole genome shotgun (WGS) entry which is preliminary data.</text>
</comment>
<accession>A0A081A2D4</accession>
<evidence type="ECO:0000313" key="1">
    <source>
        <dbReference type="EMBL" id="ETO73045.1"/>
    </source>
</evidence>
<protein>
    <submittedName>
        <fullName evidence="1">Uncharacterized protein</fullName>
    </submittedName>
</protein>
<reference evidence="1 2" key="1">
    <citation type="submission" date="2013-11" db="EMBL/GenBank/DDBJ databases">
        <title>The Genome Sequence of Phytophthora parasitica P1976.</title>
        <authorList>
            <consortium name="The Broad Institute Genomics Platform"/>
            <person name="Russ C."/>
            <person name="Tyler B."/>
            <person name="Panabieres F."/>
            <person name="Shan W."/>
            <person name="Tripathy S."/>
            <person name="Grunwald N."/>
            <person name="Machado M."/>
            <person name="Johnson C.S."/>
            <person name="Walker B."/>
            <person name="Young S."/>
            <person name="Zeng Q."/>
            <person name="Gargeya S."/>
            <person name="Fitzgerald M."/>
            <person name="Haas B."/>
            <person name="Abouelleil A."/>
            <person name="Allen A.W."/>
            <person name="Alvarado L."/>
            <person name="Arachchi H.M."/>
            <person name="Berlin A.M."/>
            <person name="Chapman S.B."/>
            <person name="Gainer-Dewar J."/>
            <person name="Goldberg J."/>
            <person name="Griggs A."/>
            <person name="Gujja S."/>
            <person name="Hansen M."/>
            <person name="Howarth C."/>
            <person name="Imamovic A."/>
            <person name="Ireland A."/>
            <person name="Larimer J."/>
            <person name="McCowan C."/>
            <person name="Murphy C."/>
            <person name="Pearson M."/>
            <person name="Poon T.W."/>
            <person name="Priest M."/>
            <person name="Roberts A."/>
            <person name="Saif S."/>
            <person name="Shea T."/>
            <person name="Sisk P."/>
            <person name="Sykes S."/>
            <person name="Wortman J."/>
            <person name="Nusbaum C."/>
            <person name="Birren B."/>
        </authorList>
    </citation>
    <scope>NUCLEOTIDE SEQUENCE [LARGE SCALE GENOMIC DNA]</scope>
    <source>
        <strain evidence="1 2">P1976</strain>
    </source>
</reference>
<evidence type="ECO:0000313" key="2">
    <source>
        <dbReference type="Proteomes" id="UP000028582"/>
    </source>
</evidence>
<dbReference type="AlphaFoldDB" id="A0A081A2D4"/>
<dbReference type="Proteomes" id="UP000028582">
    <property type="component" value="Unassembled WGS sequence"/>
</dbReference>
<gene>
    <name evidence="1" type="ORF">F444_10985</name>
</gene>
<name>A0A081A2D4_PHYNI</name>
<organism evidence="1 2">
    <name type="scientific">Phytophthora nicotianae P1976</name>
    <dbReference type="NCBI Taxonomy" id="1317066"/>
    <lineage>
        <taxon>Eukaryota</taxon>
        <taxon>Sar</taxon>
        <taxon>Stramenopiles</taxon>
        <taxon>Oomycota</taxon>
        <taxon>Peronosporomycetes</taxon>
        <taxon>Peronosporales</taxon>
        <taxon>Peronosporaceae</taxon>
        <taxon>Phytophthora</taxon>
    </lineage>
</organism>
<sequence length="45" mass="5162">MIIDLTLLVTACKFCIKFGREAKPGDKRKKTTNLQCFKPAFRTDN</sequence>